<comment type="caution">
    <text evidence="1">The sequence shown here is derived from an EMBL/GenBank/DDBJ whole genome shotgun (WGS) entry which is preliminary data.</text>
</comment>
<dbReference type="RefSeq" id="WP_142905264.1">
    <property type="nucleotide sequence ID" value="NZ_ML660095.1"/>
</dbReference>
<sequence>MIHCIIEYSTSIDSPLGPENLIEAVQQGATNSDLFKETDIKTRVIPVHHYRTGTETAYFVHVVLKILSGQTRVQRQLLSNMVMDSLSMLVSTGWSISVEIVEIEKESYSELVL</sequence>
<reference evidence="1 2" key="1">
    <citation type="submission" date="2019-06" db="EMBL/GenBank/DDBJ databases">
        <title>Whole genome sequence for Cellvibrionaceae sp. R142.</title>
        <authorList>
            <person name="Wang G."/>
        </authorList>
    </citation>
    <scope>NUCLEOTIDE SEQUENCE [LARGE SCALE GENOMIC DNA]</scope>
    <source>
        <strain evidence="1 2">R142</strain>
    </source>
</reference>
<dbReference type="EMBL" id="VHSG01000015">
    <property type="protein sequence ID" value="TQV76055.1"/>
    <property type="molecule type" value="Genomic_DNA"/>
</dbReference>
<dbReference type="SUPFAM" id="SSF55331">
    <property type="entry name" value="Tautomerase/MIF"/>
    <property type="match status" value="1"/>
</dbReference>
<dbReference type="InterPro" id="IPR014347">
    <property type="entry name" value="Tautomerase/MIF_sf"/>
</dbReference>
<evidence type="ECO:0000313" key="1">
    <source>
        <dbReference type="EMBL" id="TQV76055.1"/>
    </source>
</evidence>
<dbReference type="Gene3D" id="3.30.429.10">
    <property type="entry name" value="Macrophage Migration Inhibitory Factor"/>
    <property type="match status" value="1"/>
</dbReference>
<name>A0A545TFS8_9GAMM</name>
<gene>
    <name evidence="1" type="ORF">FKG94_15715</name>
</gene>
<evidence type="ECO:0000313" key="2">
    <source>
        <dbReference type="Proteomes" id="UP000319732"/>
    </source>
</evidence>
<accession>A0A545TFS8</accession>
<dbReference type="Proteomes" id="UP000319732">
    <property type="component" value="Unassembled WGS sequence"/>
</dbReference>
<dbReference type="CDD" id="cd00580">
    <property type="entry name" value="CHMI"/>
    <property type="match status" value="1"/>
</dbReference>
<dbReference type="AlphaFoldDB" id="A0A545TFS8"/>
<dbReference type="PANTHER" id="PTHR37950">
    <property type="entry name" value="4-HYDROXYPHENYLACETATE CATABOLISM PROTEIN"/>
    <property type="match status" value="1"/>
</dbReference>
<dbReference type="GO" id="GO:0008704">
    <property type="term" value="F:5-carboxymethyl-2-hydroxymuconate delta-isomerase activity"/>
    <property type="evidence" value="ECO:0007669"/>
    <property type="project" value="InterPro"/>
</dbReference>
<protein>
    <submittedName>
        <fullName evidence="1">5-carboxymethyl-2-hydroxymuconate Delta-isomerase</fullName>
    </submittedName>
</protein>
<dbReference type="PANTHER" id="PTHR37950:SF1">
    <property type="entry name" value="4-HYDROXYPHENYLACETATE CATABOLISM PROTEIN"/>
    <property type="match status" value="1"/>
</dbReference>
<keyword evidence="1" id="KW-0413">Isomerase</keyword>
<dbReference type="OrthoDB" id="9814215at2"/>
<proteinExistence type="predicted"/>
<keyword evidence="2" id="KW-1185">Reference proteome</keyword>
<organism evidence="1 2">
    <name type="scientific">Exilibacterium tricleocarpae</name>
    <dbReference type="NCBI Taxonomy" id="2591008"/>
    <lineage>
        <taxon>Bacteria</taxon>
        <taxon>Pseudomonadati</taxon>
        <taxon>Pseudomonadota</taxon>
        <taxon>Gammaproteobacteria</taxon>
        <taxon>Cellvibrionales</taxon>
        <taxon>Cellvibrionaceae</taxon>
        <taxon>Exilibacterium</taxon>
    </lineage>
</organism>
<dbReference type="InterPro" id="IPR004220">
    <property type="entry name" value="5-COMe_2-OHmuconate_Isoase"/>
</dbReference>
<dbReference type="Pfam" id="PF02962">
    <property type="entry name" value="CHMI"/>
    <property type="match status" value="1"/>
</dbReference>